<sequence length="250" mass="26945">MSDGSVSSRSVVSLRDARMTYGRGATAFEALRGIDLGIEAGELSLLLGPSGSGKTTLLQVMGCLLRPSGGEVALFGQPLSGLDAEALARLRLRHVGFVFQHYNLFPTLRAWENVAIALDLKGVPRARRRAEAERLLDRLGLADRRDHFPAELSGGQKQRVAIARALAGAPELLLADEPTAALDGRTGQEVAAVLHELAHREGCAVVVVSHDPRMERFGDRILHLEDGRLRDDRRPHAPAAGAPSVHDRTP</sequence>
<dbReference type="FunFam" id="3.40.50.300:FF:000032">
    <property type="entry name" value="Export ABC transporter ATP-binding protein"/>
    <property type="match status" value="1"/>
</dbReference>
<reference evidence="7 8" key="1">
    <citation type="submission" date="2017-08" db="EMBL/GenBank/DDBJ databases">
        <title>Infants hospitalized years apart are colonized by the same room-sourced microbial strains.</title>
        <authorList>
            <person name="Brooks B."/>
            <person name="Olm M.R."/>
            <person name="Firek B.A."/>
            <person name="Baker R."/>
            <person name="Thomas B.C."/>
            <person name="Morowitz M.J."/>
            <person name="Banfield J.F."/>
        </authorList>
    </citation>
    <scope>NUCLEOTIDE SEQUENCE [LARGE SCALE GENOMIC DNA]</scope>
    <source>
        <strain evidence="7">S2_005_003_R2_42</strain>
    </source>
</reference>
<dbReference type="InterPro" id="IPR003593">
    <property type="entry name" value="AAA+_ATPase"/>
</dbReference>
<dbReference type="PANTHER" id="PTHR24220">
    <property type="entry name" value="IMPORT ATP-BINDING PROTEIN"/>
    <property type="match status" value="1"/>
</dbReference>
<keyword evidence="2" id="KW-0547">Nucleotide-binding</keyword>
<evidence type="ECO:0000256" key="5">
    <source>
        <dbReference type="SAM" id="MobiDB-lite"/>
    </source>
</evidence>
<dbReference type="InterPro" id="IPR027417">
    <property type="entry name" value="P-loop_NTPase"/>
</dbReference>
<dbReference type="PANTHER" id="PTHR24220:SF614">
    <property type="entry name" value="ABC TRANSPORTER ATP-BINDING PROTEIN SSO1893-RELATED"/>
    <property type="match status" value="1"/>
</dbReference>
<dbReference type="InterPro" id="IPR017871">
    <property type="entry name" value="ABC_transporter-like_CS"/>
</dbReference>
<name>A0A2W5KNW5_9GAMM</name>
<dbReference type="GO" id="GO:0016887">
    <property type="term" value="F:ATP hydrolysis activity"/>
    <property type="evidence" value="ECO:0007669"/>
    <property type="project" value="InterPro"/>
</dbReference>
<feature type="region of interest" description="Disordered" evidence="5">
    <location>
        <begin position="228"/>
        <end position="250"/>
    </location>
</feature>
<proteinExistence type="inferred from homology"/>
<protein>
    <submittedName>
        <fullName evidence="7">ABC transporter ATP-binding protein</fullName>
    </submittedName>
</protein>
<dbReference type="PROSITE" id="PS50893">
    <property type="entry name" value="ABC_TRANSPORTER_2"/>
    <property type="match status" value="1"/>
</dbReference>
<organism evidence="7 8">
    <name type="scientific">Rhodanobacter denitrificans</name>
    <dbReference type="NCBI Taxonomy" id="666685"/>
    <lineage>
        <taxon>Bacteria</taxon>
        <taxon>Pseudomonadati</taxon>
        <taxon>Pseudomonadota</taxon>
        <taxon>Gammaproteobacteria</taxon>
        <taxon>Lysobacterales</taxon>
        <taxon>Rhodanobacteraceae</taxon>
        <taxon>Rhodanobacter</taxon>
    </lineage>
</organism>
<dbReference type="SMART" id="SM00382">
    <property type="entry name" value="AAA"/>
    <property type="match status" value="1"/>
</dbReference>
<accession>A0A2W5KNW5</accession>
<dbReference type="SUPFAM" id="SSF52540">
    <property type="entry name" value="P-loop containing nucleoside triphosphate hydrolases"/>
    <property type="match status" value="1"/>
</dbReference>
<keyword evidence="1" id="KW-0813">Transport</keyword>
<evidence type="ECO:0000256" key="4">
    <source>
        <dbReference type="ARBA" id="ARBA00038388"/>
    </source>
</evidence>
<evidence type="ECO:0000313" key="8">
    <source>
        <dbReference type="Proteomes" id="UP000249046"/>
    </source>
</evidence>
<feature type="domain" description="ABC transporter" evidence="6">
    <location>
        <begin position="14"/>
        <end position="249"/>
    </location>
</feature>
<evidence type="ECO:0000256" key="3">
    <source>
        <dbReference type="ARBA" id="ARBA00022840"/>
    </source>
</evidence>
<keyword evidence="3 7" id="KW-0067">ATP-binding</keyword>
<evidence type="ECO:0000256" key="2">
    <source>
        <dbReference type="ARBA" id="ARBA00022741"/>
    </source>
</evidence>
<comment type="caution">
    <text evidence="7">The sequence shown here is derived from an EMBL/GenBank/DDBJ whole genome shotgun (WGS) entry which is preliminary data.</text>
</comment>
<dbReference type="EMBL" id="QFPO01000005">
    <property type="protein sequence ID" value="PZQ16585.1"/>
    <property type="molecule type" value="Genomic_DNA"/>
</dbReference>
<evidence type="ECO:0000259" key="6">
    <source>
        <dbReference type="PROSITE" id="PS50893"/>
    </source>
</evidence>
<evidence type="ECO:0000256" key="1">
    <source>
        <dbReference type="ARBA" id="ARBA00022448"/>
    </source>
</evidence>
<comment type="similarity">
    <text evidence="4">Belongs to the ABC transporter superfamily. Macrolide exporter (TC 3.A.1.122) family.</text>
</comment>
<dbReference type="GO" id="GO:0005524">
    <property type="term" value="F:ATP binding"/>
    <property type="evidence" value="ECO:0007669"/>
    <property type="project" value="UniProtKB-KW"/>
</dbReference>
<dbReference type="InterPro" id="IPR017911">
    <property type="entry name" value="MacB-like_ATP-bd"/>
</dbReference>
<dbReference type="Proteomes" id="UP000249046">
    <property type="component" value="Unassembled WGS sequence"/>
</dbReference>
<dbReference type="InterPro" id="IPR003439">
    <property type="entry name" value="ABC_transporter-like_ATP-bd"/>
</dbReference>
<dbReference type="GO" id="GO:0005886">
    <property type="term" value="C:plasma membrane"/>
    <property type="evidence" value="ECO:0007669"/>
    <property type="project" value="TreeGrafter"/>
</dbReference>
<evidence type="ECO:0000313" key="7">
    <source>
        <dbReference type="EMBL" id="PZQ16585.1"/>
    </source>
</evidence>
<dbReference type="GO" id="GO:0022857">
    <property type="term" value="F:transmembrane transporter activity"/>
    <property type="evidence" value="ECO:0007669"/>
    <property type="project" value="TreeGrafter"/>
</dbReference>
<dbReference type="AlphaFoldDB" id="A0A2W5KNW5"/>
<dbReference type="Gene3D" id="3.40.50.300">
    <property type="entry name" value="P-loop containing nucleotide triphosphate hydrolases"/>
    <property type="match status" value="1"/>
</dbReference>
<dbReference type="InterPro" id="IPR015854">
    <property type="entry name" value="ABC_transpr_LolD-like"/>
</dbReference>
<dbReference type="PROSITE" id="PS00211">
    <property type="entry name" value="ABC_TRANSPORTER_1"/>
    <property type="match status" value="1"/>
</dbReference>
<gene>
    <name evidence="7" type="ORF">DI564_08150</name>
</gene>
<dbReference type="Pfam" id="PF00005">
    <property type="entry name" value="ABC_tran"/>
    <property type="match status" value="1"/>
</dbReference>
<dbReference type="CDD" id="cd03255">
    <property type="entry name" value="ABC_MJ0796_LolCDE_FtsE"/>
    <property type="match status" value="1"/>
</dbReference>
<dbReference type="GO" id="GO:1902495">
    <property type="term" value="C:transmembrane transporter complex"/>
    <property type="evidence" value="ECO:0007669"/>
    <property type="project" value="UniProtKB-ARBA"/>
</dbReference>